<evidence type="ECO:0000256" key="2">
    <source>
        <dbReference type="ARBA" id="ARBA00003267"/>
    </source>
</evidence>
<dbReference type="GO" id="GO:0006487">
    <property type="term" value="P:protein N-linked glycosylation"/>
    <property type="evidence" value="ECO:0007669"/>
    <property type="project" value="TreeGrafter"/>
</dbReference>
<evidence type="ECO:0000256" key="11">
    <source>
        <dbReference type="SAM" id="MobiDB-lite"/>
    </source>
</evidence>
<dbReference type="CDD" id="cd05008">
    <property type="entry name" value="SIS_GlmS_GlmD_1"/>
    <property type="match status" value="1"/>
</dbReference>
<keyword evidence="7" id="KW-0677">Repeat</keyword>
<evidence type="ECO:0000313" key="14">
    <source>
        <dbReference type="EMBL" id="KIJ14725.1"/>
    </source>
</evidence>
<dbReference type="GO" id="GO:0097367">
    <property type="term" value="F:carbohydrate derivative binding"/>
    <property type="evidence" value="ECO:0007669"/>
    <property type="project" value="InterPro"/>
</dbReference>
<comment type="pathway">
    <text evidence="3">Nucleotide-sugar biosynthesis; UDP-N-acetyl-alpha-D-glucosamine biosynthesis; alpha-D-glucosamine 6-phosphate from D-fructose 6-phosphate: step 1/1.</text>
</comment>
<keyword evidence="8" id="KW-0315">Glutamine amidotransferase</keyword>
<dbReference type="GO" id="GO:0004360">
    <property type="term" value="F:glutamine-fructose-6-phosphate transaminase (isomerizing) activity"/>
    <property type="evidence" value="ECO:0007669"/>
    <property type="project" value="UniProtKB-EC"/>
</dbReference>
<evidence type="ECO:0000256" key="5">
    <source>
        <dbReference type="ARBA" id="ARBA00022576"/>
    </source>
</evidence>
<dbReference type="InterPro" id="IPR017932">
    <property type="entry name" value="GATase_2_dom"/>
</dbReference>
<dbReference type="InterPro" id="IPR005855">
    <property type="entry name" value="GFAT"/>
</dbReference>
<dbReference type="InterPro" id="IPR047084">
    <property type="entry name" value="GFAT_N"/>
</dbReference>
<evidence type="ECO:0000256" key="3">
    <source>
        <dbReference type="ARBA" id="ARBA00004775"/>
    </source>
</evidence>
<evidence type="ECO:0000256" key="8">
    <source>
        <dbReference type="ARBA" id="ARBA00022962"/>
    </source>
</evidence>
<evidence type="ECO:0000256" key="7">
    <source>
        <dbReference type="ARBA" id="ARBA00022737"/>
    </source>
</evidence>
<dbReference type="CDD" id="cd00714">
    <property type="entry name" value="GFAT"/>
    <property type="match status" value="1"/>
</dbReference>
<evidence type="ECO:0000313" key="15">
    <source>
        <dbReference type="Proteomes" id="UP000053647"/>
    </source>
</evidence>
<dbReference type="InterPro" id="IPR001347">
    <property type="entry name" value="SIS_dom"/>
</dbReference>
<dbReference type="SUPFAM" id="SSF56235">
    <property type="entry name" value="N-terminal nucleophile aminohydrolases (Ntn hydrolases)"/>
    <property type="match status" value="1"/>
</dbReference>
<dbReference type="InterPro" id="IPR029055">
    <property type="entry name" value="Ntn_hydrolases_N"/>
</dbReference>
<evidence type="ECO:0000259" key="13">
    <source>
        <dbReference type="PROSITE" id="PS51464"/>
    </source>
</evidence>
<protein>
    <recommendedName>
        <fullName evidence="4">glutamine--fructose-6-phosphate transaminase (isomerizing)</fullName>
        <ecNumber evidence="4">2.6.1.16</ecNumber>
    </recommendedName>
    <alternativeName>
        <fullName evidence="10">D-fructose-6-phosphate amidotransferase</fullName>
    </alternativeName>
    <alternativeName>
        <fullName evidence="9">Hexosephosphate aminotransferase</fullName>
    </alternativeName>
</protein>
<dbReference type="Proteomes" id="UP000053647">
    <property type="component" value="Unassembled WGS sequence"/>
</dbReference>
<comment type="catalytic activity">
    <reaction evidence="1">
        <text>D-fructose 6-phosphate + L-glutamine = D-glucosamine 6-phosphate + L-glutamate</text>
        <dbReference type="Rhea" id="RHEA:13237"/>
        <dbReference type="ChEBI" id="CHEBI:29985"/>
        <dbReference type="ChEBI" id="CHEBI:58359"/>
        <dbReference type="ChEBI" id="CHEBI:58725"/>
        <dbReference type="ChEBI" id="CHEBI:61527"/>
        <dbReference type="EC" id="2.6.1.16"/>
    </reaction>
</comment>
<evidence type="ECO:0000259" key="12">
    <source>
        <dbReference type="PROSITE" id="PS51278"/>
    </source>
</evidence>
<evidence type="ECO:0000256" key="6">
    <source>
        <dbReference type="ARBA" id="ARBA00022679"/>
    </source>
</evidence>
<dbReference type="GO" id="GO:0006031">
    <property type="term" value="P:chitin biosynthetic process"/>
    <property type="evidence" value="ECO:0007669"/>
    <property type="project" value="UniProtKB-ARBA"/>
</dbReference>
<keyword evidence="15" id="KW-1185">Reference proteome</keyword>
<reference evidence="14 15" key="1">
    <citation type="submission" date="2014-06" db="EMBL/GenBank/DDBJ databases">
        <authorList>
            <consortium name="DOE Joint Genome Institute"/>
            <person name="Kuo A."/>
            <person name="Kohler A."/>
            <person name="Nagy L.G."/>
            <person name="Floudas D."/>
            <person name="Copeland A."/>
            <person name="Barry K.W."/>
            <person name="Cichocki N."/>
            <person name="Veneault-Fourrey C."/>
            <person name="LaButti K."/>
            <person name="Lindquist E.A."/>
            <person name="Lipzen A."/>
            <person name="Lundell T."/>
            <person name="Morin E."/>
            <person name="Murat C."/>
            <person name="Sun H."/>
            <person name="Tunlid A."/>
            <person name="Henrissat B."/>
            <person name="Grigoriev I.V."/>
            <person name="Hibbett D.S."/>
            <person name="Martin F."/>
            <person name="Nordberg H.P."/>
            <person name="Cantor M.N."/>
            <person name="Hua S.X."/>
        </authorList>
    </citation>
    <scope>NUCLEOTIDE SEQUENCE [LARGE SCALE GENOMIC DNA]</scope>
    <source>
        <strain evidence="14 15">ATCC 200175</strain>
    </source>
</reference>
<comment type="function">
    <text evidence="2">Involved in amino sugar synthesis (formation of chitin, supplies the amino sugars of asparagine-linked oligosaccharides of glycoproteins).</text>
</comment>
<dbReference type="PROSITE" id="PS51464">
    <property type="entry name" value="SIS"/>
    <property type="match status" value="2"/>
</dbReference>
<feature type="domain" description="SIS" evidence="13">
    <location>
        <begin position="548"/>
        <end position="688"/>
    </location>
</feature>
<dbReference type="FunFam" id="3.40.50.10490:FF:000001">
    <property type="entry name" value="Glutamine--fructose-6-phosphate aminotransferase [isomerizing]"/>
    <property type="match status" value="1"/>
</dbReference>
<evidence type="ECO:0000256" key="1">
    <source>
        <dbReference type="ARBA" id="ARBA00001031"/>
    </source>
</evidence>
<dbReference type="NCBIfam" id="NF001484">
    <property type="entry name" value="PRK00331.1"/>
    <property type="match status" value="1"/>
</dbReference>
<dbReference type="EC" id="2.6.1.16" evidence="4"/>
<dbReference type="CDD" id="cd05009">
    <property type="entry name" value="SIS_GlmS_GlmD_2"/>
    <property type="match status" value="1"/>
</dbReference>
<dbReference type="Gene3D" id="3.60.20.10">
    <property type="entry name" value="Glutamine Phosphoribosylpyrophosphate, subunit 1, domain 1"/>
    <property type="match status" value="1"/>
</dbReference>
<dbReference type="HOGENOM" id="CLU_012520_5_2_1"/>
<dbReference type="GO" id="GO:0006048">
    <property type="term" value="P:UDP-N-acetylglucosamine biosynthetic process"/>
    <property type="evidence" value="ECO:0007669"/>
    <property type="project" value="UniProtKB-UniPathway"/>
</dbReference>
<feature type="region of interest" description="Disordered" evidence="11">
    <location>
        <begin position="225"/>
        <end position="251"/>
    </location>
</feature>
<dbReference type="PANTHER" id="PTHR10937:SF0">
    <property type="entry name" value="GLUTAMINE--FRUCTOSE-6-PHOSPHATE TRANSAMINASE (ISOMERIZING)"/>
    <property type="match status" value="1"/>
</dbReference>
<gene>
    <name evidence="14" type="ORF">PAXINDRAFT_163282</name>
</gene>
<dbReference type="InterPro" id="IPR046348">
    <property type="entry name" value="SIS_dom_sf"/>
</dbReference>
<dbReference type="Pfam" id="PF01380">
    <property type="entry name" value="SIS"/>
    <property type="match status" value="2"/>
</dbReference>
<dbReference type="EMBL" id="KN819341">
    <property type="protein sequence ID" value="KIJ14725.1"/>
    <property type="molecule type" value="Genomic_DNA"/>
</dbReference>
<keyword evidence="5" id="KW-0032">Aminotransferase</keyword>
<keyword evidence="6" id="KW-0808">Transferase</keyword>
<dbReference type="Gene3D" id="3.40.50.10490">
    <property type="entry name" value="Glucose-6-phosphate isomerase like protein, domain 1"/>
    <property type="match status" value="2"/>
</dbReference>
<dbReference type="Pfam" id="PF13522">
    <property type="entry name" value="GATase_6"/>
    <property type="match status" value="1"/>
</dbReference>
<dbReference type="InterPro" id="IPR035490">
    <property type="entry name" value="GlmS/FrlB_SIS"/>
</dbReference>
<dbReference type="PANTHER" id="PTHR10937">
    <property type="entry name" value="GLUCOSAMINE--FRUCTOSE-6-PHOSPHATE AMINOTRANSFERASE, ISOMERIZING"/>
    <property type="match status" value="1"/>
</dbReference>
<evidence type="ECO:0000256" key="10">
    <source>
        <dbReference type="ARBA" id="ARBA00033302"/>
    </source>
</evidence>
<dbReference type="PROSITE" id="PS51278">
    <property type="entry name" value="GATASE_TYPE_2"/>
    <property type="match status" value="1"/>
</dbReference>
<organism evidence="14 15">
    <name type="scientific">Paxillus involutus ATCC 200175</name>
    <dbReference type="NCBI Taxonomy" id="664439"/>
    <lineage>
        <taxon>Eukaryota</taxon>
        <taxon>Fungi</taxon>
        <taxon>Dikarya</taxon>
        <taxon>Basidiomycota</taxon>
        <taxon>Agaricomycotina</taxon>
        <taxon>Agaricomycetes</taxon>
        <taxon>Agaricomycetidae</taxon>
        <taxon>Boletales</taxon>
        <taxon>Paxilineae</taxon>
        <taxon>Paxillaceae</taxon>
        <taxon>Paxillus</taxon>
    </lineage>
</organism>
<reference evidence="15" key="2">
    <citation type="submission" date="2015-01" db="EMBL/GenBank/DDBJ databases">
        <title>Evolutionary Origins and Diversification of the Mycorrhizal Mutualists.</title>
        <authorList>
            <consortium name="DOE Joint Genome Institute"/>
            <consortium name="Mycorrhizal Genomics Consortium"/>
            <person name="Kohler A."/>
            <person name="Kuo A."/>
            <person name="Nagy L.G."/>
            <person name="Floudas D."/>
            <person name="Copeland A."/>
            <person name="Barry K.W."/>
            <person name="Cichocki N."/>
            <person name="Veneault-Fourrey C."/>
            <person name="LaButti K."/>
            <person name="Lindquist E.A."/>
            <person name="Lipzen A."/>
            <person name="Lundell T."/>
            <person name="Morin E."/>
            <person name="Murat C."/>
            <person name="Riley R."/>
            <person name="Ohm R."/>
            <person name="Sun H."/>
            <person name="Tunlid A."/>
            <person name="Henrissat B."/>
            <person name="Grigoriev I.V."/>
            <person name="Hibbett D.S."/>
            <person name="Martin F."/>
        </authorList>
    </citation>
    <scope>NUCLEOTIDE SEQUENCE [LARGE SCALE GENOMIC DNA]</scope>
    <source>
        <strain evidence="15">ATCC 200175</strain>
    </source>
</reference>
<feature type="domain" description="Glutamine amidotransferase type-2" evidence="12">
    <location>
        <begin position="2"/>
        <end position="300"/>
    </location>
</feature>
<dbReference type="AlphaFoldDB" id="A0A0C9TGC9"/>
<dbReference type="SUPFAM" id="SSF53697">
    <property type="entry name" value="SIS domain"/>
    <property type="match status" value="1"/>
</dbReference>
<dbReference type="InterPro" id="IPR035466">
    <property type="entry name" value="GlmS/AgaS_SIS"/>
</dbReference>
<sequence length="698" mass="76855">MCGIFGYCSFLKDKDRKEILEILCNGLARQEYRGYDSAGLGMDGDKPGEVVYFKEVGKVAGLRKRIAESTINTSKSFVSQVSIAHTRWATHGPPSTINCHPIRSGTSDEFIVVHNGIVTNATALKQVLQNRGYRFESETDTEAVAILAKYVWDSQPDKRITFTALVKTVLKELEGSFAFVFKSPHFPNEIVTARRGSPLLIGVKTDKKLKVDFVDVEFAGAEADTKGVDSLAPPTSPTSRLAPPSLGPKISRRQSRNFMSEDGMPQPIEFFIASDASAIVEHTKRVLYLEDDDIAHIAEGQLHIHRLRRNESGPPDAPATRSIETLEIEIAAIMKGKFDHFMQKEIYEQPESVVNTMRGRINFDDYRVTLGGLRSYLHIIRRGRRIVFCACGTSYHSALATRAIFEELTEIPVSVELASDFLDRKTPIFRDDVCVFVSQSGETADTILALKYCLERGALCVGVVNTVGSTISRETHCGIHINAGPEVGVASTKAYTSQYIALMLMALQLSEDRISFTERRNAIIDGLRALPAQIKTVLALDDSLRALATGVLANSRSLLLMGRGYQHATCLEGALKIKEISYMHSEGILAGELKHGPLALIDENMPVIIVMTQDSLYPKVQSAFAQITARKAQPIVICNEGDTGIKAGVKTIRVPKTVDILQGLVNIVPLQLLSYHLAIKNGFDVDFPRNLAKSVTTE</sequence>
<accession>A0A0C9TGC9</accession>
<name>A0A0C9TGC9_PAXIN</name>
<proteinExistence type="predicted"/>
<dbReference type="OrthoDB" id="15235at2759"/>
<dbReference type="UniPathway" id="UPA00113">
    <property type="reaction ID" value="UER00528"/>
</dbReference>
<evidence type="ECO:0000256" key="4">
    <source>
        <dbReference type="ARBA" id="ARBA00012916"/>
    </source>
</evidence>
<evidence type="ECO:0000256" key="9">
    <source>
        <dbReference type="ARBA" id="ARBA00029805"/>
    </source>
</evidence>
<dbReference type="FunFam" id="3.60.20.10:FF:000052">
    <property type="entry name" value="Glutamine--fructose-6-phosphate aminotransferase [isomerizing] 2"/>
    <property type="match status" value="1"/>
</dbReference>
<feature type="domain" description="SIS" evidence="13">
    <location>
        <begin position="376"/>
        <end position="515"/>
    </location>
</feature>
<dbReference type="GO" id="GO:0006002">
    <property type="term" value="P:fructose 6-phosphate metabolic process"/>
    <property type="evidence" value="ECO:0007669"/>
    <property type="project" value="TreeGrafter"/>
</dbReference>
<dbReference type="NCBIfam" id="TIGR01135">
    <property type="entry name" value="glmS"/>
    <property type="match status" value="1"/>
</dbReference>